<evidence type="ECO:0000259" key="5">
    <source>
        <dbReference type="PROSITE" id="PS50043"/>
    </source>
</evidence>
<sequence length="210" mass="23471">MTNILIADDHMIVREGLKQILADTPDMVVTDEAKNGEEALSKALGSDFDVVVLDIALPDKSGLEVLRQIRDRKPKLPVLILSMYPEDQFALRVLKAGASGYLNKESAPEELINALRKASNGAKYISDTLLEEIADTLDFTTERPAQEMLSDREFQVLCLIASGKSVKEIAGKLEINIKTVSTYRLRILEKMRMKNNSELTYYAVKNQLVN</sequence>
<evidence type="ECO:0000259" key="6">
    <source>
        <dbReference type="PROSITE" id="PS50110"/>
    </source>
</evidence>
<evidence type="ECO:0000256" key="1">
    <source>
        <dbReference type="ARBA" id="ARBA00022553"/>
    </source>
</evidence>
<gene>
    <name evidence="7" type="ORF">LCGC14_1130760</name>
</gene>
<dbReference type="AlphaFoldDB" id="A0A0F9MNX8"/>
<evidence type="ECO:0000256" key="3">
    <source>
        <dbReference type="ARBA" id="ARBA00023125"/>
    </source>
</evidence>
<comment type="caution">
    <text evidence="7">The sequence shown here is derived from an EMBL/GenBank/DDBJ whole genome shotgun (WGS) entry which is preliminary data.</text>
</comment>
<protein>
    <recommendedName>
        <fullName evidence="8">DNA-binding response regulator</fullName>
    </recommendedName>
</protein>
<dbReference type="PROSITE" id="PS50043">
    <property type="entry name" value="HTH_LUXR_2"/>
    <property type="match status" value="1"/>
</dbReference>
<keyword evidence="4" id="KW-0804">Transcription</keyword>
<dbReference type="CDD" id="cd17535">
    <property type="entry name" value="REC_NarL-like"/>
    <property type="match status" value="1"/>
</dbReference>
<dbReference type="PROSITE" id="PS00622">
    <property type="entry name" value="HTH_LUXR_1"/>
    <property type="match status" value="1"/>
</dbReference>
<evidence type="ECO:0000313" key="7">
    <source>
        <dbReference type="EMBL" id="KKN01137.1"/>
    </source>
</evidence>
<keyword evidence="2" id="KW-0805">Transcription regulation</keyword>
<dbReference type="PANTHER" id="PTHR43214">
    <property type="entry name" value="TWO-COMPONENT RESPONSE REGULATOR"/>
    <property type="match status" value="1"/>
</dbReference>
<feature type="domain" description="Response regulatory" evidence="6">
    <location>
        <begin position="3"/>
        <end position="119"/>
    </location>
</feature>
<dbReference type="GO" id="GO:0006355">
    <property type="term" value="P:regulation of DNA-templated transcription"/>
    <property type="evidence" value="ECO:0007669"/>
    <property type="project" value="InterPro"/>
</dbReference>
<dbReference type="GO" id="GO:0003677">
    <property type="term" value="F:DNA binding"/>
    <property type="evidence" value="ECO:0007669"/>
    <property type="project" value="UniProtKB-KW"/>
</dbReference>
<dbReference type="EMBL" id="LAZR01005294">
    <property type="protein sequence ID" value="KKN01137.1"/>
    <property type="molecule type" value="Genomic_DNA"/>
</dbReference>
<dbReference type="SMART" id="SM00421">
    <property type="entry name" value="HTH_LUXR"/>
    <property type="match status" value="1"/>
</dbReference>
<dbReference type="InterPro" id="IPR000792">
    <property type="entry name" value="Tscrpt_reg_LuxR_C"/>
</dbReference>
<dbReference type="InterPro" id="IPR058245">
    <property type="entry name" value="NreC/VraR/RcsB-like_REC"/>
</dbReference>
<evidence type="ECO:0008006" key="8">
    <source>
        <dbReference type="Google" id="ProtNLM"/>
    </source>
</evidence>
<dbReference type="PROSITE" id="PS50110">
    <property type="entry name" value="RESPONSE_REGULATORY"/>
    <property type="match status" value="1"/>
</dbReference>
<keyword evidence="1" id="KW-0597">Phosphoprotein</keyword>
<evidence type="ECO:0000256" key="4">
    <source>
        <dbReference type="ARBA" id="ARBA00023163"/>
    </source>
</evidence>
<reference evidence="7" key="1">
    <citation type="journal article" date="2015" name="Nature">
        <title>Complex archaea that bridge the gap between prokaryotes and eukaryotes.</title>
        <authorList>
            <person name="Spang A."/>
            <person name="Saw J.H."/>
            <person name="Jorgensen S.L."/>
            <person name="Zaremba-Niedzwiedzka K."/>
            <person name="Martijn J."/>
            <person name="Lind A.E."/>
            <person name="van Eijk R."/>
            <person name="Schleper C."/>
            <person name="Guy L."/>
            <person name="Ettema T.J."/>
        </authorList>
    </citation>
    <scope>NUCLEOTIDE SEQUENCE</scope>
</reference>
<dbReference type="InterPro" id="IPR039420">
    <property type="entry name" value="WalR-like"/>
</dbReference>
<dbReference type="PANTHER" id="PTHR43214:SF41">
    <property type="entry name" value="NITRATE_NITRITE RESPONSE REGULATOR PROTEIN NARP"/>
    <property type="match status" value="1"/>
</dbReference>
<dbReference type="InterPro" id="IPR011006">
    <property type="entry name" value="CheY-like_superfamily"/>
</dbReference>
<dbReference type="SUPFAM" id="SSF46894">
    <property type="entry name" value="C-terminal effector domain of the bipartite response regulators"/>
    <property type="match status" value="1"/>
</dbReference>
<dbReference type="InterPro" id="IPR016032">
    <property type="entry name" value="Sig_transdc_resp-reg_C-effctor"/>
</dbReference>
<evidence type="ECO:0000256" key="2">
    <source>
        <dbReference type="ARBA" id="ARBA00023015"/>
    </source>
</evidence>
<accession>A0A0F9MNX8</accession>
<dbReference type="SUPFAM" id="SSF52172">
    <property type="entry name" value="CheY-like"/>
    <property type="match status" value="1"/>
</dbReference>
<dbReference type="GO" id="GO:0000160">
    <property type="term" value="P:phosphorelay signal transduction system"/>
    <property type="evidence" value="ECO:0007669"/>
    <property type="project" value="InterPro"/>
</dbReference>
<organism evidence="7">
    <name type="scientific">marine sediment metagenome</name>
    <dbReference type="NCBI Taxonomy" id="412755"/>
    <lineage>
        <taxon>unclassified sequences</taxon>
        <taxon>metagenomes</taxon>
        <taxon>ecological metagenomes</taxon>
    </lineage>
</organism>
<name>A0A0F9MNX8_9ZZZZ</name>
<dbReference type="CDD" id="cd06170">
    <property type="entry name" value="LuxR_C_like"/>
    <property type="match status" value="1"/>
</dbReference>
<dbReference type="PRINTS" id="PR00038">
    <property type="entry name" value="HTHLUXR"/>
</dbReference>
<dbReference type="Pfam" id="PF00072">
    <property type="entry name" value="Response_reg"/>
    <property type="match status" value="1"/>
</dbReference>
<feature type="domain" description="HTH luxR-type" evidence="5">
    <location>
        <begin position="142"/>
        <end position="207"/>
    </location>
</feature>
<dbReference type="Pfam" id="PF00196">
    <property type="entry name" value="GerE"/>
    <property type="match status" value="1"/>
</dbReference>
<dbReference type="Gene3D" id="3.40.50.2300">
    <property type="match status" value="1"/>
</dbReference>
<dbReference type="InterPro" id="IPR001789">
    <property type="entry name" value="Sig_transdc_resp-reg_receiver"/>
</dbReference>
<dbReference type="SMART" id="SM00448">
    <property type="entry name" value="REC"/>
    <property type="match status" value="1"/>
</dbReference>
<proteinExistence type="predicted"/>
<keyword evidence="3" id="KW-0238">DNA-binding</keyword>